<name>A0ACC3TEB6_9ASCO</name>
<comment type="caution">
    <text evidence="1">The sequence shown here is derived from an EMBL/GenBank/DDBJ whole genome shotgun (WGS) entry which is preliminary data.</text>
</comment>
<dbReference type="EMBL" id="MU970226">
    <property type="protein sequence ID" value="KAK9319116.1"/>
    <property type="molecule type" value="Genomic_DNA"/>
</dbReference>
<gene>
    <name evidence="1" type="ORF">V1517DRAFT_333605</name>
</gene>
<sequence length="998" mass="111115">MTTNSHLFYTEDTVYTDNANNIGIVEKTWHDTVRDYINNKYDEEILEGPPEIADYYFKLGLPPRGWTIVAETLGRRVIPDSALRLVDRSFSVGDVCKRSSLDAQSGTVVDVSMTVSLQHTLTNKVIHGVAGDEIQLYLFPEQGQFVSDSPFRVGEIVATAYRAAVRLRNGGIVWVDDAHDLHVVVPDTASRVAPAGGIAPALISETTEVVFPHQTVSTDRENIRRGQWIYGAFDFHIPPVGTVLRSEVQGISVRWLPDGTEDYFETEDEDFVNLKVFSDKMDGANWTVGDRVVFKDGVAAYTKYDMTKLGRERYGGFDVNTLVVTATHTKLKVLWQDLTTSVEDAVDLVPYLLVDDHDIWPGEYVGRKDMTKKPADAYDIDLDYTQIGVAQQVDAKERTAKVRWFKDTDNLTQENISDKIEDVSFYELVPHPLISYGLGDFVYLPHAPYFSSDRNTQMAPHEQDSGGIMSSLARAILQQGNHQLTQLARSFLPLRSGHGTPAYPRSGNNSAMASSENLALTCDWYGQIACLNLDGSVAVRLGFSDPVKEVTLPANLLIGAPEEDDDDDEEGDDDYEYEEDHDLEDSDDSMDDDYDQNEDILAVDSGQSLRRLMVPDNRTVRQSNEDDDDSSWVDEDESESTDAGVENDADEEQPVDESKTDGGPDIEVKTIDADEEQPVDESTKDGGPDIVVKTIGVAETTANAIDAIPPPYVRQASSLSEQTISPDPAQFLILDRDPDASHHFSNHSPSKLNHRRLARERKILSSSLPEGIYVRSYTNRLDLFRALIIGPRGTPYEMAPFMFDIHITSNFPAEPPDCFFHSWNTNGVGRVNPNLYEDGNICLSLLGTWPGEQTSEKWNPQTSSILQLLVSLQSLVLNNTPYYNEAGYDAVQGTGTAVVNAELYSERAFVLARGFVLFAVQNHIPEFDGVIKYLYIEKGYLKDVVEWELEVIANSEGDTSSPSIDASTGRIMKVSKGANILLVQNYNRLRRILDGDVN</sequence>
<evidence type="ECO:0000313" key="2">
    <source>
        <dbReference type="Proteomes" id="UP001489719"/>
    </source>
</evidence>
<reference evidence="2" key="1">
    <citation type="journal article" date="2024" name="Front. Bioeng. Biotechnol.">
        <title>Genome-scale model development and genomic sequencing of the oleaginous clade Lipomyces.</title>
        <authorList>
            <person name="Czajka J.J."/>
            <person name="Han Y."/>
            <person name="Kim J."/>
            <person name="Mondo S.J."/>
            <person name="Hofstad B.A."/>
            <person name="Robles A."/>
            <person name="Haridas S."/>
            <person name="Riley R."/>
            <person name="LaButti K."/>
            <person name="Pangilinan J."/>
            <person name="Andreopoulos W."/>
            <person name="Lipzen A."/>
            <person name="Yan J."/>
            <person name="Wang M."/>
            <person name="Ng V."/>
            <person name="Grigoriev I.V."/>
            <person name="Spatafora J.W."/>
            <person name="Magnuson J.K."/>
            <person name="Baker S.E."/>
            <person name="Pomraning K.R."/>
        </authorList>
    </citation>
    <scope>NUCLEOTIDE SEQUENCE [LARGE SCALE GENOMIC DNA]</scope>
    <source>
        <strain evidence="2">CBS 10300</strain>
    </source>
</reference>
<organism evidence="1 2">
    <name type="scientific">Lipomyces orientalis</name>
    <dbReference type="NCBI Taxonomy" id="1233043"/>
    <lineage>
        <taxon>Eukaryota</taxon>
        <taxon>Fungi</taxon>
        <taxon>Dikarya</taxon>
        <taxon>Ascomycota</taxon>
        <taxon>Saccharomycotina</taxon>
        <taxon>Lipomycetes</taxon>
        <taxon>Lipomycetales</taxon>
        <taxon>Lipomycetaceae</taxon>
        <taxon>Lipomyces</taxon>
    </lineage>
</organism>
<accession>A0ACC3TEB6</accession>
<dbReference type="Proteomes" id="UP001489719">
    <property type="component" value="Unassembled WGS sequence"/>
</dbReference>
<protein>
    <submittedName>
        <fullName evidence="1">Uncharacterized protein</fullName>
    </submittedName>
</protein>
<keyword evidence="2" id="KW-1185">Reference proteome</keyword>
<proteinExistence type="predicted"/>
<evidence type="ECO:0000313" key="1">
    <source>
        <dbReference type="EMBL" id="KAK9319116.1"/>
    </source>
</evidence>